<organism evidence="2">
    <name type="scientific">Bodo saltans virus</name>
    <dbReference type="NCBI Taxonomy" id="2024608"/>
    <lineage>
        <taxon>Viruses</taxon>
        <taxon>Varidnaviria</taxon>
        <taxon>Bamfordvirae</taxon>
        <taxon>Nucleocytoviricota</taxon>
        <taxon>Megaviricetes</taxon>
        <taxon>Imitervirales</taxon>
        <taxon>Mimiviridae</taxon>
        <taxon>Klosneuvirinae</taxon>
        <taxon>Theiavirus</taxon>
        <taxon>Theiavirus salishense</taxon>
    </lineage>
</organism>
<feature type="domain" description="Phosphoribosyltransferase" evidence="1">
    <location>
        <begin position="142"/>
        <end position="190"/>
    </location>
</feature>
<proteinExistence type="predicted"/>
<dbReference type="GO" id="GO:0016740">
    <property type="term" value="F:transferase activity"/>
    <property type="evidence" value="ECO:0007669"/>
    <property type="project" value="UniProtKB-KW"/>
</dbReference>
<dbReference type="EMBL" id="MF782455">
    <property type="protein sequence ID" value="ATZ81002.1"/>
    <property type="molecule type" value="Genomic_DNA"/>
</dbReference>
<reference evidence="2" key="1">
    <citation type="journal article" date="2017" name="Elife">
        <title>The kinetoplastid-infecting Bodo saltans virus (BsV), a window into the most abundant giant viruses in the sea.</title>
        <authorList>
            <person name="Deeg C.M."/>
            <person name="Chow C.-E.T."/>
            <person name="Suttle C.A."/>
        </authorList>
    </citation>
    <scope>NUCLEOTIDE SEQUENCE</scope>
    <source>
        <strain evidence="2">NG1</strain>
    </source>
</reference>
<dbReference type="InterPro" id="IPR029057">
    <property type="entry name" value="PRTase-like"/>
</dbReference>
<dbReference type="Proteomes" id="UP000240325">
    <property type="component" value="Segment"/>
</dbReference>
<keyword evidence="2" id="KW-0808">Transferase</keyword>
<dbReference type="InterPro" id="IPR000836">
    <property type="entry name" value="PRTase_dom"/>
</dbReference>
<dbReference type="Gene3D" id="3.40.50.2020">
    <property type="match status" value="1"/>
</dbReference>
<dbReference type="SUPFAM" id="SSF53271">
    <property type="entry name" value="PRTase-like"/>
    <property type="match status" value="1"/>
</dbReference>
<sequence>MTTPIQFHSGNEFRDCVIDMIAKNVVSIDNGNNEIIATSGAKFSNYLGLLSSILSPKISKVITNIIHTELHEHLIPMYFNHIPSDSQLIIVGPEISGAIIVSLLKNNHHHTHSTLHDIQYVYFNAKNNSMSHFSKTHKHVYAIIAEDVLATGTSLCEATKFLEQHEIKTIAAIYLIDRPEARENLPKVPLNIITFPVYIYAEYADVIKKISRKMRTLHTVYPKITCKYDTKKIELTGTPTDITQCLRKKFDNNTILIGYEGMCSHICTDIFTHNNYNNIIVICRNETKKTGTKQRFEYPFEIENINPLNQNIVLFVEHHIQYDSILDDLFSQFSFIVNTIYIITFIQ</sequence>
<evidence type="ECO:0000313" key="2">
    <source>
        <dbReference type="EMBL" id="ATZ81002.1"/>
    </source>
</evidence>
<dbReference type="CDD" id="cd06223">
    <property type="entry name" value="PRTases_typeI"/>
    <property type="match status" value="1"/>
</dbReference>
<name>A0A2H4UVP9_9VIRU</name>
<dbReference type="Pfam" id="PF00156">
    <property type="entry name" value="Pribosyltran"/>
    <property type="match status" value="1"/>
</dbReference>
<accession>A0A2H4UVP9</accession>
<keyword evidence="3" id="KW-1185">Reference proteome</keyword>
<gene>
    <name evidence="2" type="ORF">BMW23_0957</name>
</gene>
<evidence type="ECO:0000259" key="1">
    <source>
        <dbReference type="Pfam" id="PF00156"/>
    </source>
</evidence>
<evidence type="ECO:0000313" key="3">
    <source>
        <dbReference type="Proteomes" id="UP000240325"/>
    </source>
</evidence>
<protein>
    <submittedName>
        <fullName evidence="2">Phosphoribosyl transferase</fullName>
    </submittedName>
</protein>